<protein>
    <submittedName>
        <fullName evidence="3">AAA family ATPase</fullName>
    </submittedName>
</protein>
<dbReference type="InterPro" id="IPR038729">
    <property type="entry name" value="Rad50/SbcC_AAA"/>
</dbReference>
<proteinExistence type="predicted"/>
<gene>
    <name evidence="3" type="ORF">FIM25_13010</name>
</gene>
<name>A0A5S5MDS0_9BACT</name>
<reference evidence="3 4" key="1">
    <citation type="submission" date="2019-06" db="EMBL/GenBank/DDBJ databases">
        <title>Desulfobotulus mexicanus sp. nov., a novel sulfate-reducing bacterium isolated from the sediment of an alkaline crater lake in Mexico.</title>
        <authorList>
            <person name="Hirschler-Rea A."/>
        </authorList>
    </citation>
    <scope>NUCLEOTIDE SEQUENCE [LARGE SCALE GENOMIC DNA]</scope>
    <source>
        <strain evidence="3 4">PAR22N</strain>
    </source>
</reference>
<feature type="coiled-coil region" evidence="1">
    <location>
        <begin position="451"/>
        <end position="478"/>
    </location>
</feature>
<evidence type="ECO:0000259" key="2">
    <source>
        <dbReference type="Pfam" id="PF13476"/>
    </source>
</evidence>
<dbReference type="GO" id="GO:0006302">
    <property type="term" value="P:double-strand break repair"/>
    <property type="evidence" value="ECO:0007669"/>
    <property type="project" value="InterPro"/>
</dbReference>
<dbReference type="SUPFAM" id="SSF52540">
    <property type="entry name" value="P-loop containing nucleoside triphosphate hydrolases"/>
    <property type="match status" value="1"/>
</dbReference>
<feature type="domain" description="Rad50/SbcC-type AAA" evidence="2">
    <location>
        <begin position="6"/>
        <end position="227"/>
    </location>
</feature>
<dbReference type="AlphaFoldDB" id="A0A5S5MDS0"/>
<dbReference type="Pfam" id="PF13476">
    <property type="entry name" value="AAA_23"/>
    <property type="match status" value="1"/>
</dbReference>
<dbReference type="EMBL" id="VDMB01000019">
    <property type="protein sequence ID" value="TYT73851.1"/>
    <property type="molecule type" value="Genomic_DNA"/>
</dbReference>
<feature type="coiled-coil region" evidence="1">
    <location>
        <begin position="320"/>
        <end position="347"/>
    </location>
</feature>
<evidence type="ECO:0000256" key="1">
    <source>
        <dbReference type="SAM" id="Coils"/>
    </source>
</evidence>
<accession>A0A5S5MDS0</accession>
<dbReference type="InterPro" id="IPR027417">
    <property type="entry name" value="P-loop_NTPase"/>
</dbReference>
<dbReference type="RefSeq" id="WP_139450037.1">
    <property type="nucleotide sequence ID" value="NZ_VDMB01000019.1"/>
</dbReference>
<feature type="coiled-coil region" evidence="1">
    <location>
        <begin position="190"/>
        <end position="220"/>
    </location>
</feature>
<keyword evidence="1" id="KW-0175">Coiled coil</keyword>
<comment type="caution">
    <text evidence="3">The sequence shown here is derived from an EMBL/GenBank/DDBJ whole genome shotgun (WGS) entry which is preliminary data.</text>
</comment>
<dbReference type="GO" id="GO:0016887">
    <property type="term" value="F:ATP hydrolysis activity"/>
    <property type="evidence" value="ECO:0007669"/>
    <property type="project" value="InterPro"/>
</dbReference>
<dbReference type="PANTHER" id="PTHR32114">
    <property type="entry name" value="ABC TRANSPORTER ABCH.3"/>
    <property type="match status" value="1"/>
</dbReference>
<feature type="coiled-coil region" evidence="1">
    <location>
        <begin position="372"/>
        <end position="399"/>
    </location>
</feature>
<dbReference type="Proteomes" id="UP000321899">
    <property type="component" value="Unassembled WGS sequence"/>
</dbReference>
<sequence length="1224" mass="139045">MKILSVSFENLNSLTGRWSIDFSHPSFVADGIFAITGPTGAGKSTILDAICLALYGCTPRLEKVNKSTNEIMSRQTGTCSAEVRFETGAGTFRCHWSQHRARRKYEGALQNARHEFVNENQPDSVITGLSEVPLRVEEVSGMDFKRFTRSMMLAQGAFAAFLEADSDDRSRILEQITGTGIYGEISMRVHERLSLEKKKLEELSAGLKNLVLMSREEEQEQEEKLKENFLLEKDLKGAFRLKTEAFAWLKGLFDLEKELISIAKEKEALEVRQQAFQPDAEKLKRAMLALELSGMYAALTSLRKQEQRDVESQAQWLKELPLLETSCQDAEKMLAEAEQALVAIRAVFTEQQPVFRRVRELDFRIEEKKVPFKTALRALEELEKKIAGCRREQEKDEKKRLKAAGLLDKAETYLKLQAADASLITDLTGIEARMDALQDIHGKSLYNLKAVDQAEKEADLAEKNHVKKNKDLEKAEGKALALQAVLDEKQAGLEKLLQGKELGEWRNQIWELKEKQSFFDALGQSFAEVAGLKKESLNLNQQEEGLFKAEKELVLSMEKAEAEKVVLEREAGLLETQVLLLRRIQDLEEARTRLEDGKPCPLCGSVEHPYAKENIPLPDAAEEELKKLRKDLKALEKNLMALGVKEAELRKDKEQLVLKKRKNLGDQELTEQKIQRAMEDLAWKDSFEKLENVLPFLGEENRALQQAVQERVGAAETLEKEIFKDKKDVEKFQKTLADCRDNLREAMYLKEVALSEAKRLQAELQEIKTRYSENFDALLKVVSVYGVSSLDVASLEGLRQELTFRKREWMAQEKSRQTLMAEIQTLEVQLAHHVTELGRLDGEKQEASKNIASLQKEMETLSKSRSDLFGDRNPDLEESLILKNIDKAEKLKVEKDKALQEAFQQLDRLRQRLLDLEESRRLRAVPLAEAEENFAAGLPDAGFQDEKDYQGASLDEKERKSLMQELEKLKKEETELLLRRREKTELLETERKKALTDTPAPELQEAIASMEEDLTRLQQEIGAIGQRLADHAKQKEVFQREKDAEELQKKICSRWSDLHLLIGSADGKKFRNFAQGLTFEYMLGYANRQLGKMTDRYLLTRKVEAPLELCVVDSYQAGEIRSTKNLSGGERFIVSLALALGLSGMSSRNMRVDSLFLDEGFGTLDEEALDMALETLSSLHKEGRLIGIISHVSSIRERMASRIQVIPGPGGRSRIQGPGCVQPE</sequence>
<feature type="coiled-coil region" evidence="1">
    <location>
        <begin position="618"/>
        <end position="652"/>
    </location>
</feature>
<evidence type="ECO:0000313" key="3">
    <source>
        <dbReference type="EMBL" id="TYT73851.1"/>
    </source>
</evidence>
<keyword evidence="4" id="KW-1185">Reference proteome</keyword>
<feature type="coiled-coil region" evidence="1">
    <location>
        <begin position="532"/>
        <end position="577"/>
    </location>
</feature>
<dbReference type="Gene3D" id="3.40.50.300">
    <property type="entry name" value="P-loop containing nucleotide triphosphate hydrolases"/>
    <property type="match status" value="2"/>
</dbReference>
<dbReference type="PANTHER" id="PTHR32114:SF2">
    <property type="entry name" value="ABC TRANSPORTER ABCH.3"/>
    <property type="match status" value="1"/>
</dbReference>
<feature type="coiled-coil region" evidence="1">
    <location>
        <begin position="952"/>
        <end position="1048"/>
    </location>
</feature>
<feature type="coiled-coil region" evidence="1">
    <location>
        <begin position="837"/>
        <end position="919"/>
    </location>
</feature>
<dbReference type="OrthoDB" id="9795626at2"/>
<dbReference type="Pfam" id="PF13558">
    <property type="entry name" value="SbcC_Walker_B"/>
    <property type="match status" value="1"/>
</dbReference>
<organism evidence="3 4">
    <name type="scientific">Desulfobotulus mexicanus</name>
    <dbReference type="NCBI Taxonomy" id="2586642"/>
    <lineage>
        <taxon>Bacteria</taxon>
        <taxon>Pseudomonadati</taxon>
        <taxon>Thermodesulfobacteriota</taxon>
        <taxon>Desulfobacteria</taxon>
        <taxon>Desulfobacterales</taxon>
        <taxon>Desulfobacteraceae</taxon>
        <taxon>Desulfobotulus</taxon>
    </lineage>
</organism>
<evidence type="ECO:0000313" key="4">
    <source>
        <dbReference type="Proteomes" id="UP000321899"/>
    </source>
</evidence>